<sequence length="93" mass="10839">MRKKAEDRVIRYVAPRSFRLPFKTTLDLHENPILLSPLSVFRRFRSVPAADREKSRRSPPVRRRPLTEQVNADDDRKASESTELSPIKDQAPK</sequence>
<evidence type="ECO:0000256" key="1">
    <source>
        <dbReference type="SAM" id="MobiDB-lite"/>
    </source>
</evidence>
<evidence type="ECO:0000313" key="2">
    <source>
        <dbReference type="EMBL" id="KAF7278893.1"/>
    </source>
</evidence>
<dbReference type="EMBL" id="JAACXV010000383">
    <property type="protein sequence ID" value="KAF7278893.1"/>
    <property type="molecule type" value="Genomic_DNA"/>
</dbReference>
<organism evidence="2 3">
    <name type="scientific">Rhynchophorus ferrugineus</name>
    <name type="common">Red palm weevil</name>
    <name type="synonym">Curculio ferrugineus</name>
    <dbReference type="NCBI Taxonomy" id="354439"/>
    <lineage>
        <taxon>Eukaryota</taxon>
        <taxon>Metazoa</taxon>
        <taxon>Ecdysozoa</taxon>
        <taxon>Arthropoda</taxon>
        <taxon>Hexapoda</taxon>
        <taxon>Insecta</taxon>
        <taxon>Pterygota</taxon>
        <taxon>Neoptera</taxon>
        <taxon>Endopterygota</taxon>
        <taxon>Coleoptera</taxon>
        <taxon>Polyphaga</taxon>
        <taxon>Cucujiformia</taxon>
        <taxon>Curculionidae</taxon>
        <taxon>Dryophthorinae</taxon>
        <taxon>Rhynchophorus</taxon>
    </lineage>
</organism>
<reference evidence="2" key="1">
    <citation type="submission" date="2020-08" db="EMBL/GenBank/DDBJ databases">
        <title>Genome sequencing and assembly of the red palm weevil Rhynchophorus ferrugineus.</title>
        <authorList>
            <person name="Dias G.B."/>
            <person name="Bergman C.M."/>
            <person name="Manee M."/>
        </authorList>
    </citation>
    <scope>NUCLEOTIDE SEQUENCE</scope>
    <source>
        <strain evidence="2">AA-2017</strain>
        <tissue evidence="2">Whole larva</tissue>
    </source>
</reference>
<evidence type="ECO:0000313" key="3">
    <source>
        <dbReference type="Proteomes" id="UP000625711"/>
    </source>
</evidence>
<proteinExistence type="predicted"/>
<accession>A0A834MCN6</accession>
<protein>
    <submittedName>
        <fullName evidence="2">Uncharacterized protein</fullName>
    </submittedName>
</protein>
<keyword evidence="3" id="KW-1185">Reference proteome</keyword>
<gene>
    <name evidence="2" type="ORF">GWI33_007899</name>
</gene>
<name>A0A834MCN6_RHYFE</name>
<feature type="region of interest" description="Disordered" evidence="1">
    <location>
        <begin position="46"/>
        <end position="93"/>
    </location>
</feature>
<comment type="caution">
    <text evidence="2">The sequence shown here is derived from an EMBL/GenBank/DDBJ whole genome shotgun (WGS) entry which is preliminary data.</text>
</comment>
<dbReference type="Proteomes" id="UP000625711">
    <property type="component" value="Unassembled WGS sequence"/>
</dbReference>
<dbReference type="AlphaFoldDB" id="A0A834MCN6"/>